<accession>A0A2X3VVJ2</accession>
<reference evidence="4 5" key="1">
    <citation type="submission" date="2018-06" db="EMBL/GenBank/DDBJ databases">
        <authorList>
            <consortium name="Pathogen Informatics"/>
            <person name="Doyle S."/>
        </authorList>
    </citation>
    <scope>NUCLEOTIDE SEQUENCE [LARGE SCALE GENOMIC DNA]</scope>
    <source>
        <strain evidence="4 5">NCTC11085</strain>
    </source>
</reference>
<dbReference type="Pfam" id="PF00561">
    <property type="entry name" value="Abhydrolase_1"/>
    <property type="match status" value="1"/>
</dbReference>
<dbReference type="PANTHER" id="PTHR43798">
    <property type="entry name" value="MONOACYLGLYCEROL LIPASE"/>
    <property type="match status" value="1"/>
</dbReference>
<dbReference type="InterPro" id="IPR000073">
    <property type="entry name" value="AB_hydrolase_1"/>
</dbReference>
<dbReference type="InterPro" id="IPR002410">
    <property type="entry name" value="Peptidase_S33"/>
</dbReference>
<dbReference type="RefSeq" id="WP_002912814.1">
    <property type="nucleotide sequence ID" value="NZ_CP071430.1"/>
</dbReference>
<protein>
    <submittedName>
        <fullName evidence="4">Hydrolase, alpha/beta hydrolase fold family</fullName>
        <ecNumber evidence="4">3.4.11.5</ecNumber>
    </submittedName>
</protein>
<evidence type="ECO:0000256" key="1">
    <source>
        <dbReference type="ARBA" id="ARBA00010088"/>
    </source>
</evidence>
<keyword evidence="4" id="KW-0645">Protease</keyword>
<keyword evidence="4" id="KW-0031">Aminopeptidase</keyword>
<dbReference type="InterPro" id="IPR029058">
    <property type="entry name" value="AB_hydrolase_fold"/>
</dbReference>
<dbReference type="SUPFAM" id="SSF53474">
    <property type="entry name" value="alpha/beta-Hydrolases"/>
    <property type="match status" value="1"/>
</dbReference>
<evidence type="ECO:0000256" key="2">
    <source>
        <dbReference type="ARBA" id="ARBA00022801"/>
    </source>
</evidence>
<evidence type="ECO:0000259" key="3">
    <source>
        <dbReference type="Pfam" id="PF00561"/>
    </source>
</evidence>
<dbReference type="GO" id="GO:0006508">
    <property type="term" value="P:proteolysis"/>
    <property type="evidence" value="ECO:0007669"/>
    <property type="project" value="InterPro"/>
</dbReference>
<dbReference type="Gene3D" id="3.40.50.1820">
    <property type="entry name" value="alpha/beta hydrolase"/>
    <property type="match status" value="1"/>
</dbReference>
<proteinExistence type="inferred from homology"/>
<sequence>MVGTLIERKAMTHSQKIETMIQNGSDQLYTVCYPNPDKETIILLHGGPGTPDDFKLFIPKLEKDYQLIVFHQRGTRKSPCLSGDYSMEAYIADINTIADHFNVDKFHLLGHSWGGLYAQIYASKIPERVLSLFLSSPGTGTSKQWQQMEKEMMNYNKNHCTTIEWLKMGIYSLLGNLGSSKASQALFRQVVRNYNADYPAFHDVKLDMSNVSVQAGNQTRKEIMAYPLLPRLEDPAFPITVTFGDNDIFGASEHFVISRYPSAQVFTIKNSGHFPFLHNPQDYFAILHQHFQP</sequence>
<dbReference type="AlphaFoldDB" id="A0A2X3VVJ2"/>
<gene>
    <name evidence="4" type="primary">pip</name>
    <name evidence="4" type="ORF">NCTC11085_01470</name>
</gene>
<evidence type="ECO:0000313" key="4">
    <source>
        <dbReference type="EMBL" id="SQF35093.1"/>
    </source>
</evidence>
<comment type="similarity">
    <text evidence="1">Belongs to the peptidase S33 family.</text>
</comment>
<name>A0A2X3VVJ2_STRSA</name>
<organism evidence="4 5">
    <name type="scientific">Streptococcus sanguinis</name>
    <dbReference type="NCBI Taxonomy" id="1305"/>
    <lineage>
        <taxon>Bacteria</taxon>
        <taxon>Bacillati</taxon>
        <taxon>Bacillota</taxon>
        <taxon>Bacilli</taxon>
        <taxon>Lactobacillales</taxon>
        <taxon>Streptococcaceae</taxon>
        <taxon>Streptococcus</taxon>
    </lineage>
</organism>
<dbReference type="GO" id="GO:0016020">
    <property type="term" value="C:membrane"/>
    <property type="evidence" value="ECO:0007669"/>
    <property type="project" value="TreeGrafter"/>
</dbReference>
<keyword evidence="2 4" id="KW-0378">Hydrolase</keyword>
<dbReference type="Proteomes" id="UP000249623">
    <property type="component" value="Chromosome 1"/>
</dbReference>
<dbReference type="EC" id="3.4.11.5" evidence="4"/>
<dbReference type="PRINTS" id="PR00793">
    <property type="entry name" value="PROAMNOPTASE"/>
</dbReference>
<dbReference type="InterPro" id="IPR050266">
    <property type="entry name" value="AB_hydrolase_sf"/>
</dbReference>
<dbReference type="PANTHER" id="PTHR43798:SF33">
    <property type="entry name" value="HYDROLASE, PUTATIVE (AFU_ORTHOLOGUE AFUA_2G14860)-RELATED"/>
    <property type="match status" value="1"/>
</dbReference>
<dbReference type="GO" id="GO:0004177">
    <property type="term" value="F:aminopeptidase activity"/>
    <property type="evidence" value="ECO:0007669"/>
    <property type="project" value="UniProtKB-KW"/>
</dbReference>
<dbReference type="EMBL" id="LS483346">
    <property type="protein sequence ID" value="SQF35093.1"/>
    <property type="molecule type" value="Genomic_DNA"/>
</dbReference>
<evidence type="ECO:0000313" key="5">
    <source>
        <dbReference type="Proteomes" id="UP000249623"/>
    </source>
</evidence>
<feature type="domain" description="AB hydrolase-1" evidence="3">
    <location>
        <begin position="40"/>
        <end position="279"/>
    </location>
</feature>